<accession>E9HTT8</accession>
<dbReference type="GO" id="GO:0005737">
    <property type="term" value="C:cytoplasm"/>
    <property type="evidence" value="ECO:0000318"/>
    <property type="project" value="GO_Central"/>
</dbReference>
<dbReference type="GO" id="GO:0005886">
    <property type="term" value="C:plasma membrane"/>
    <property type="evidence" value="ECO:0000318"/>
    <property type="project" value="GO_Central"/>
</dbReference>
<dbReference type="SUPFAM" id="SSF56112">
    <property type="entry name" value="Protein kinase-like (PK-like)"/>
    <property type="match status" value="1"/>
</dbReference>
<dbReference type="Gene3D" id="1.10.510.10">
    <property type="entry name" value="Transferase(Phosphotransferase) domain 1"/>
    <property type="match status" value="1"/>
</dbReference>
<dbReference type="Pfam" id="PF00069">
    <property type="entry name" value="Pkinase"/>
    <property type="match status" value="1"/>
</dbReference>
<dbReference type="GO" id="GO:0004674">
    <property type="term" value="F:protein serine/threonine kinase activity"/>
    <property type="evidence" value="ECO:0000318"/>
    <property type="project" value="GO_Central"/>
</dbReference>
<gene>
    <name evidence="3" type="ORF">DAPPUDRAFT_304235</name>
</gene>
<dbReference type="eggNOG" id="KOG1165">
    <property type="taxonomic scope" value="Eukaryota"/>
</dbReference>
<dbReference type="GO" id="GO:0005524">
    <property type="term" value="F:ATP binding"/>
    <property type="evidence" value="ECO:0007669"/>
    <property type="project" value="InterPro"/>
</dbReference>
<evidence type="ECO:0000313" key="3">
    <source>
        <dbReference type="EMBL" id="EFX64842.1"/>
    </source>
</evidence>
<dbReference type="GO" id="GO:0005634">
    <property type="term" value="C:nucleus"/>
    <property type="evidence" value="ECO:0000318"/>
    <property type="project" value="GO_Central"/>
</dbReference>
<dbReference type="Proteomes" id="UP000000305">
    <property type="component" value="Unassembled WGS sequence"/>
</dbReference>
<dbReference type="InterPro" id="IPR050235">
    <property type="entry name" value="CK1_Ser-Thr_kinase"/>
</dbReference>
<dbReference type="STRING" id="6669.E9HTT8"/>
<dbReference type="GO" id="GO:0090263">
    <property type="term" value="P:positive regulation of canonical Wnt signaling pathway"/>
    <property type="evidence" value="ECO:0000318"/>
    <property type="project" value="GO_Central"/>
</dbReference>
<evidence type="ECO:0000256" key="1">
    <source>
        <dbReference type="SAM" id="MobiDB-lite"/>
    </source>
</evidence>
<dbReference type="InterPro" id="IPR011009">
    <property type="entry name" value="Kinase-like_dom_sf"/>
</dbReference>
<dbReference type="PROSITE" id="PS50011">
    <property type="entry name" value="PROTEIN_KINASE_DOM"/>
    <property type="match status" value="1"/>
</dbReference>
<dbReference type="OrthoDB" id="6383681at2759"/>
<organism evidence="3 4">
    <name type="scientific">Daphnia pulex</name>
    <name type="common">Water flea</name>
    <dbReference type="NCBI Taxonomy" id="6669"/>
    <lineage>
        <taxon>Eukaryota</taxon>
        <taxon>Metazoa</taxon>
        <taxon>Ecdysozoa</taxon>
        <taxon>Arthropoda</taxon>
        <taxon>Crustacea</taxon>
        <taxon>Branchiopoda</taxon>
        <taxon>Diplostraca</taxon>
        <taxon>Cladocera</taxon>
        <taxon>Anomopoda</taxon>
        <taxon>Daphniidae</taxon>
        <taxon>Daphnia</taxon>
    </lineage>
</organism>
<dbReference type="KEGG" id="dpx:DAPPUDRAFT_304235"/>
<dbReference type="AlphaFoldDB" id="E9HTT8"/>
<feature type="region of interest" description="Disordered" evidence="1">
    <location>
        <begin position="1"/>
        <end position="26"/>
    </location>
</feature>
<reference evidence="3 4" key="1">
    <citation type="journal article" date="2011" name="Science">
        <title>The ecoresponsive genome of Daphnia pulex.</title>
        <authorList>
            <person name="Colbourne J.K."/>
            <person name="Pfrender M.E."/>
            <person name="Gilbert D."/>
            <person name="Thomas W.K."/>
            <person name="Tucker A."/>
            <person name="Oakley T.H."/>
            <person name="Tokishita S."/>
            <person name="Aerts A."/>
            <person name="Arnold G.J."/>
            <person name="Basu M.K."/>
            <person name="Bauer D.J."/>
            <person name="Caceres C.E."/>
            <person name="Carmel L."/>
            <person name="Casola C."/>
            <person name="Choi J.H."/>
            <person name="Detter J.C."/>
            <person name="Dong Q."/>
            <person name="Dusheyko S."/>
            <person name="Eads B.D."/>
            <person name="Frohlich T."/>
            <person name="Geiler-Samerotte K.A."/>
            <person name="Gerlach D."/>
            <person name="Hatcher P."/>
            <person name="Jogdeo S."/>
            <person name="Krijgsveld J."/>
            <person name="Kriventseva E.V."/>
            <person name="Kultz D."/>
            <person name="Laforsch C."/>
            <person name="Lindquist E."/>
            <person name="Lopez J."/>
            <person name="Manak J.R."/>
            <person name="Muller J."/>
            <person name="Pangilinan J."/>
            <person name="Patwardhan R.P."/>
            <person name="Pitluck S."/>
            <person name="Pritham E.J."/>
            <person name="Rechtsteiner A."/>
            <person name="Rho M."/>
            <person name="Rogozin I.B."/>
            <person name="Sakarya O."/>
            <person name="Salamov A."/>
            <person name="Schaack S."/>
            <person name="Shapiro H."/>
            <person name="Shiga Y."/>
            <person name="Skalitzky C."/>
            <person name="Smith Z."/>
            <person name="Souvorov A."/>
            <person name="Sung W."/>
            <person name="Tang Z."/>
            <person name="Tsuchiya D."/>
            <person name="Tu H."/>
            <person name="Vos H."/>
            <person name="Wang M."/>
            <person name="Wolf Y.I."/>
            <person name="Yamagata H."/>
            <person name="Yamada T."/>
            <person name="Ye Y."/>
            <person name="Shaw J.R."/>
            <person name="Andrews J."/>
            <person name="Crease T.J."/>
            <person name="Tang H."/>
            <person name="Lucas S.M."/>
            <person name="Robertson H.M."/>
            <person name="Bork P."/>
            <person name="Koonin E.V."/>
            <person name="Zdobnov E.M."/>
            <person name="Grigoriev I.V."/>
            <person name="Lynch M."/>
            <person name="Boore J.L."/>
        </authorList>
    </citation>
    <scope>NUCLEOTIDE SEQUENCE [LARGE SCALE GENOMIC DNA]</scope>
</reference>
<protein>
    <recommendedName>
        <fullName evidence="2">Protein kinase domain-containing protein</fullName>
    </recommendedName>
</protein>
<proteinExistence type="predicted"/>
<dbReference type="GO" id="GO:0006897">
    <property type="term" value="P:endocytosis"/>
    <property type="evidence" value="ECO:0000318"/>
    <property type="project" value="GO_Central"/>
</dbReference>
<dbReference type="PANTHER" id="PTHR11909">
    <property type="entry name" value="CASEIN KINASE-RELATED"/>
    <property type="match status" value="1"/>
</dbReference>
<evidence type="ECO:0000259" key="2">
    <source>
        <dbReference type="PROSITE" id="PS50011"/>
    </source>
</evidence>
<dbReference type="InParanoid" id="E9HTT8"/>
<dbReference type="InterPro" id="IPR000719">
    <property type="entry name" value="Prot_kinase_dom"/>
</dbReference>
<dbReference type="PhylomeDB" id="E9HTT8"/>
<dbReference type="HOGENOM" id="CLU_568927_0_0_1"/>
<dbReference type="EMBL" id="GL732785">
    <property type="protein sequence ID" value="EFX64842.1"/>
    <property type="molecule type" value="Genomic_DNA"/>
</dbReference>
<dbReference type="SMART" id="SM00220">
    <property type="entry name" value="S_TKc"/>
    <property type="match status" value="1"/>
</dbReference>
<name>E9HTT8_DAPPU</name>
<sequence>MQSSSSSEGGGARYRERSSSMSSTSSSRVLMVGSNFEVGEKIGCSKLRYGKNLKTDERVAIKLEQLKSEAPLLNHEYLFYKMMWRHRKTAGLPEVYYFGPCGKKKNAMVMELLGPSLEHLFDLCGRKFALKTVLKIAFQMIDRLEMVHGYDLIHSDVKPAHFLVGQSHTKKEHVIHIIGFGLAKKCADATTKHCRRDDLEALGHMFMYFLRGSLPWTADNLEESDQKIFEVKSVTSIEALCEGYPEEFATYLRYVRGLDFFEQPDYDHLRKLLRNLFDRMGYIDDNEFDWTHQVGVSVVPGVPVGSVSLSTNQAVEAISPTVRAIAPKDLGAKIKILDTKIEELREMKGVDDSPNLPLYFQLQSLHETRSAPVQGVDYASIYGNIAALMRGEEPKKLDPGTMAKFSQLWQLHKQRILALPEVPFPEFKPKAGSALESKMESTEQNSENWSADELAAKEILLSDNVDSIDEFFLSHASLNP</sequence>
<keyword evidence="4" id="KW-1185">Reference proteome</keyword>
<dbReference type="GO" id="GO:0007165">
    <property type="term" value="P:signal transduction"/>
    <property type="evidence" value="ECO:0000318"/>
    <property type="project" value="GO_Central"/>
</dbReference>
<evidence type="ECO:0000313" key="4">
    <source>
        <dbReference type="Proteomes" id="UP000000305"/>
    </source>
</evidence>
<feature type="domain" description="Protein kinase" evidence="2">
    <location>
        <begin position="36"/>
        <end position="277"/>
    </location>
</feature>